<keyword evidence="9 10" id="KW-0472">Membrane</keyword>
<dbReference type="PANTHER" id="PTHR30413">
    <property type="entry name" value="INNER MEMBRANE TRANSPORT PERMEASE"/>
    <property type="match status" value="1"/>
</dbReference>
<keyword evidence="6 10" id="KW-0812">Transmembrane</keyword>
<dbReference type="PROSITE" id="PS51012">
    <property type="entry name" value="ABC_TM2"/>
    <property type="match status" value="1"/>
</dbReference>
<dbReference type="AlphaFoldDB" id="A0A3G3K1X8"/>
<feature type="transmembrane region" description="Helical" evidence="10">
    <location>
        <begin position="75"/>
        <end position="93"/>
    </location>
</feature>
<evidence type="ECO:0000256" key="10">
    <source>
        <dbReference type="RuleBase" id="RU361157"/>
    </source>
</evidence>
<evidence type="ECO:0000256" key="1">
    <source>
        <dbReference type="ARBA" id="ARBA00004651"/>
    </source>
</evidence>
<reference evidence="12 13" key="1">
    <citation type="submission" date="2018-10" db="EMBL/GenBank/DDBJ databases">
        <title>Genome Sequence of Cohnella sp.</title>
        <authorList>
            <person name="Srinivasan S."/>
            <person name="Kim M.K."/>
        </authorList>
    </citation>
    <scope>NUCLEOTIDE SEQUENCE [LARGE SCALE GENOMIC DNA]</scope>
    <source>
        <strain evidence="12 13">18JY8-7</strain>
    </source>
</reference>
<feature type="transmembrane region" description="Helical" evidence="10">
    <location>
        <begin position="149"/>
        <end position="172"/>
    </location>
</feature>
<dbReference type="PANTHER" id="PTHR30413:SF10">
    <property type="entry name" value="CAPSULE POLYSACCHARIDE EXPORT INNER-MEMBRANE PROTEIN CTRC"/>
    <property type="match status" value="1"/>
</dbReference>
<comment type="subcellular location">
    <subcellularLocation>
        <location evidence="1 10">Cell membrane</location>
        <topology evidence="1 10">Multi-pass membrane protein</topology>
    </subcellularLocation>
</comment>
<sequence>MQDWNPYLHFRQMWSHRELILQLTKREISSRYKGSYLGILWTFVTPILMISIYTFVFSGVFKARWPAGSSSKMEFALIIFCGLIAFNIFSELISKAPGLILTNVNYVKKVVFPLEILPVVLLGSALIQGIISMFILIIVQLFVTGVINWTIILMPVVLLPIMLMSLGIGWFLSSLGVFLRDIGHIIGVGLTALMFLSPIFYPISSIPNGIKILYVLNPLTYVVEDLRRVMIWGNTPDWLSWFVSLFIGFIISFAGLVWFQKTKKTFADIL</sequence>
<dbReference type="GO" id="GO:0015920">
    <property type="term" value="P:lipopolysaccharide transport"/>
    <property type="evidence" value="ECO:0007669"/>
    <property type="project" value="TreeGrafter"/>
</dbReference>
<organism evidence="12 13">
    <name type="scientific">Cohnella candidum</name>
    <dbReference type="NCBI Taxonomy" id="2674991"/>
    <lineage>
        <taxon>Bacteria</taxon>
        <taxon>Bacillati</taxon>
        <taxon>Bacillota</taxon>
        <taxon>Bacilli</taxon>
        <taxon>Bacillales</taxon>
        <taxon>Paenibacillaceae</taxon>
        <taxon>Cohnella</taxon>
    </lineage>
</organism>
<dbReference type="PIRSF" id="PIRSF006648">
    <property type="entry name" value="DrrB"/>
    <property type="match status" value="1"/>
</dbReference>
<evidence type="ECO:0000259" key="11">
    <source>
        <dbReference type="PROSITE" id="PS51012"/>
    </source>
</evidence>
<dbReference type="InterPro" id="IPR013525">
    <property type="entry name" value="ABC2_TM"/>
</dbReference>
<keyword evidence="8 10" id="KW-1133">Transmembrane helix</keyword>
<evidence type="ECO:0000256" key="2">
    <source>
        <dbReference type="ARBA" id="ARBA00007783"/>
    </source>
</evidence>
<dbReference type="Pfam" id="PF01061">
    <property type="entry name" value="ABC2_membrane"/>
    <property type="match status" value="1"/>
</dbReference>
<dbReference type="GO" id="GO:0140359">
    <property type="term" value="F:ABC-type transporter activity"/>
    <property type="evidence" value="ECO:0007669"/>
    <property type="project" value="InterPro"/>
</dbReference>
<evidence type="ECO:0000256" key="3">
    <source>
        <dbReference type="ARBA" id="ARBA00022448"/>
    </source>
</evidence>
<feature type="transmembrane region" description="Helical" evidence="10">
    <location>
        <begin position="238"/>
        <end position="259"/>
    </location>
</feature>
<evidence type="ECO:0000256" key="5">
    <source>
        <dbReference type="ARBA" id="ARBA00022597"/>
    </source>
</evidence>
<dbReference type="InterPro" id="IPR000412">
    <property type="entry name" value="ABC_2_transport"/>
</dbReference>
<keyword evidence="13" id="KW-1185">Reference proteome</keyword>
<feature type="transmembrane region" description="Helical" evidence="10">
    <location>
        <begin position="35"/>
        <end position="55"/>
    </location>
</feature>
<evidence type="ECO:0000256" key="9">
    <source>
        <dbReference type="ARBA" id="ARBA00023136"/>
    </source>
</evidence>
<evidence type="ECO:0000313" key="12">
    <source>
        <dbReference type="EMBL" id="AYQ74171.1"/>
    </source>
</evidence>
<dbReference type="KEGG" id="coh:EAV92_17330"/>
<dbReference type="GO" id="GO:0043190">
    <property type="term" value="C:ATP-binding cassette (ABC) transporter complex"/>
    <property type="evidence" value="ECO:0007669"/>
    <property type="project" value="InterPro"/>
</dbReference>
<evidence type="ECO:0000313" key="13">
    <source>
        <dbReference type="Proteomes" id="UP000269097"/>
    </source>
</evidence>
<protein>
    <recommendedName>
        <fullName evidence="10">Transport permease protein</fullName>
    </recommendedName>
</protein>
<dbReference type="EMBL" id="CP033433">
    <property type="protein sequence ID" value="AYQ74171.1"/>
    <property type="molecule type" value="Genomic_DNA"/>
</dbReference>
<feature type="transmembrane region" description="Helical" evidence="10">
    <location>
        <begin position="184"/>
        <end position="203"/>
    </location>
</feature>
<dbReference type="PRINTS" id="PR00164">
    <property type="entry name" value="ABC2TRNSPORT"/>
</dbReference>
<keyword evidence="3 10" id="KW-0813">Transport</keyword>
<keyword evidence="7" id="KW-0972">Capsule biogenesis/degradation</keyword>
<comment type="similarity">
    <text evidence="2 10">Belongs to the ABC-2 integral membrane protein family.</text>
</comment>
<feature type="domain" description="ABC transmembrane type-2" evidence="11">
    <location>
        <begin position="37"/>
        <end position="262"/>
    </location>
</feature>
<accession>A0A3G3K1X8</accession>
<evidence type="ECO:0000256" key="4">
    <source>
        <dbReference type="ARBA" id="ARBA00022475"/>
    </source>
</evidence>
<evidence type="ECO:0000256" key="7">
    <source>
        <dbReference type="ARBA" id="ARBA00022903"/>
    </source>
</evidence>
<keyword evidence="5" id="KW-0762">Sugar transport</keyword>
<evidence type="ECO:0000256" key="8">
    <source>
        <dbReference type="ARBA" id="ARBA00022989"/>
    </source>
</evidence>
<dbReference type="Proteomes" id="UP000269097">
    <property type="component" value="Chromosome"/>
</dbReference>
<gene>
    <name evidence="12" type="ORF">EAV92_17330</name>
</gene>
<feature type="transmembrane region" description="Helical" evidence="10">
    <location>
        <begin position="114"/>
        <end position="143"/>
    </location>
</feature>
<keyword evidence="4 10" id="KW-1003">Cell membrane</keyword>
<name>A0A3G3K1X8_9BACL</name>
<proteinExistence type="inferred from homology"/>
<dbReference type="RefSeq" id="WP_123042253.1">
    <property type="nucleotide sequence ID" value="NZ_CP033433.1"/>
</dbReference>
<evidence type="ECO:0000256" key="6">
    <source>
        <dbReference type="ARBA" id="ARBA00022692"/>
    </source>
</evidence>
<dbReference type="InterPro" id="IPR047817">
    <property type="entry name" value="ABC2_TM_bact-type"/>
</dbReference>